<keyword evidence="3" id="KW-1185">Reference proteome</keyword>
<dbReference type="AlphaFoldDB" id="A0A3P6TCA6"/>
<feature type="region of interest" description="Disordered" evidence="1">
    <location>
        <begin position="367"/>
        <end position="574"/>
    </location>
</feature>
<feature type="region of interest" description="Disordered" evidence="1">
    <location>
        <begin position="137"/>
        <end position="254"/>
    </location>
</feature>
<feature type="compositionally biased region" description="Basic and acidic residues" evidence="1">
    <location>
        <begin position="222"/>
        <end position="254"/>
    </location>
</feature>
<sequence>AGASPQQQSTSLVQPVVAATTKSAPPAAPAESAAALPVKTPKTETTPVGKSSPGMVSEMPIRPVVSEGVKAAIEQRLPSTQAHQEKARIMMGAMADSRPAEKWDVTADEEDESRQNAASELLDVIISRTKELDAEQAAEDKIVPSTTAQTFKVPEAEPPKTSALLDVLMMKDEDSVTPAKDKSSEASAKSSIGSPKAEPTGKATENTEKQEGLMSELVKSIKMKDVEMHSSSTEKNDHTASREKPNKEQPTAKELESVLAKAVINKDQEVRQQKELFATLASAVEKEDEKLHPEKVHESASPVKTPSLTPKTKSTPFGTSSATEASDLPVRPVISEGVKSAIEQRLPSNQVHQDKARMMMGAMLASHPTDNEDLKSDKEHESQETAASDLLDVIISRTKELDAEQTGEDKIAPSATAPSFKVPEKEHPKSSALLDVMMMGDEGPETPAKDKSSEVSPKCPVESSKGEPAGKASESNVTSKLLMSIKMKDVEMHSSSTENKGNNEKSSKDQTSTQELESVLAKAIMNKDHTASQEKPEKEQPTAKELESVLAKAIINKDHTASEEKPKKEQGAKELESVLAKAVINKDQEVRQQKELFATLASAVEKEDEKLHPEKARDSAESKGSEDGKSEHPEKTAAPTSALA</sequence>
<feature type="non-terminal residue" evidence="2">
    <location>
        <position position="1"/>
    </location>
</feature>
<feature type="compositionally biased region" description="Basic and acidic residues" evidence="1">
    <location>
        <begin position="369"/>
        <end position="383"/>
    </location>
</feature>
<feature type="compositionally biased region" description="Low complexity" evidence="1">
    <location>
        <begin position="15"/>
        <end position="48"/>
    </location>
</feature>
<feature type="compositionally biased region" description="Polar residues" evidence="1">
    <location>
        <begin position="1"/>
        <end position="13"/>
    </location>
</feature>
<gene>
    <name evidence="2" type="ORF">DILT_LOCUS2946</name>
</gene>
<dbReference type="EMBL" id="UYRU01042872">
    <property type="protein sequence ID" value="VDK78445.1"/>
    <property type="molecule type" value="Genomic_DNA"/>
</dbReference>
<feature type="region of interest" description="Disordered" evidence="1">
    <location>
        <begin position="95"/>
        <end position="115"/>
    </location>
</feature>
<evidence type="ECO:0000256" key="1">
    <source>
        <dbReference type="SAM" id="MobiDB-lite"/>
    </source>
</evidence>
<dbReference type="OrthoDB" id="10623894at2759"/>
<dbReference type="Proteomes" id="UP000281553">
    <property type="component" value="Unassembled WGS sequence"/>
</dbReference>
<protein>
    <submittedName>
        <fullName evidence="2">Uncharacterized protein</fullName>
    </submittedName>
</protein>
<feature type="region of interest" description="Disordered" evidence="1">
    <location>
        <begin position="603"/>
        <end position="644"/>
    </location>
</feature>
<feature type="compositionally biased region" description="Basic and acidic residues" evidence="1">
    <location>
        <begin position="285"/>
        <end position="298"/>
    </location>
</feature>
<organism evidence="2 3">
    <name type="scientific">Dibothriocephalus latus</name>
    <name type="common">Fish tapeworm</name>
    <name type="synonym">Diphyllobothrium latum</name>
    <dbReference type="NCBI Taxonomy" id="60516"/>
    <lineage>
        <taxon>Eukaryota</taxon>
        <taxon>Metazoa</taxon>
        <taxon>Spiralia</taxon>
        <taxon>Lophotrochozoa</taxon>
        <taxon>Platyhelminthes</taxon>
        <taxon>Cestoda</taxon>
        <taxon>Eucestoda</taxon>
        <taxon>Diphyllobothriidea</taxon>
        <taxon>Diphyllobothriidae</taxon>
        <taxon>Dibothriocephalus</taxon>
    </lineage>
</organism>
<feature type="region of interest" description="Disordered" evidence="1">
    <location>
        <begin position="285"/>
        <end position="331"/>
    </location>
</feature>
<feature type="compositionally biased region" description="Basic and acidic residues" evidence="1">
    <location>
        <begin position="555"/>
        <end position="574"/>
    </location>
</feature>
<reference evidence="2 3" key="1">
    <citation type="submission" date="2018-11" db="EMBL/GenBank/DDBJ databases">
        <authorList>
            <consortium name="Pathogen Informatics"/>
        </authorList>
    </citation>
    <scope>NUCLEOTIDE SEQUENCE [LARGE SCALE GENOMIC DNA]</scope>
</reference>
<name>A0A3P6TCA6_DIBLA</name>
<evidence type="ECO:0000313" key="2">
    <source>
        <dbReference type="EMBL" id="VDK78445.1"/>
    </source>
</evidence>
<accession>A0A3P6TCA6</accession>
<evidence type="ECO:0000313" key="3">
    <source>
        <dbReference type="Proteomes" id="UP000281553"/>
    </source>
</evidence>
<feature type="compositionally biased region" description="Low complexity" evidence="1">
    <location>
        <begin position="301"/>
        <end position="316"/>
    </location>
</feature>
<feature type="compositionally biased region" description="Basic and acidic residues" evidence="1">
    <location>
        <begin position="169"/>
        <end position="184"/>
    </location>
</feature>
<feature type="region of interest" description="Disordered" evidence="1">
    <location>
        <begin position="1"/>
        <end position="61"/>
    </location>
</feature>
<feature type="compositionally biased region" description="Basic and acidic residues" evidence="1">
    <location>
        <begin position="604"/>
        <end position="635"/>
    </location>
</feature>
<proteinExistence type="predicted"/>
<feature type="compositionally biased region" description="Basic and acidic residues" evidence="1">
    <location>
        <begin position="525"/>
        <end position="547"/>
    </location>
</feature>
<feature type="compositionally biased region" description="Basic and acidic residues" evidence="1">
    <location>
        <begin position="397"/>
        <end position="411"/>
    </location>
</feature>